<dbReference type="InterPro" id="IPR007867">
    <property type="entry name" value="GMC_OxRtase_C"/>
</dbReference>
<dbReference type="SUPFAM" id="SSF54373">
    <property type="entry name" value="FAD-linked reductases, C-terminal domain"/>
    <property type="match status" value="1"/>
</dbReference>
<dbReference type="PANTHER" id="PTHR11552:SF100">
    <property type="entry name" value="DEHYDROGENASE, PUTATIVE (AFU_ORTHOLOGUE AFUA_5G00630)-RELATED"/>
    <property type="match status" value="1"/>
</dbReference>
<dbReference type="PIRSF" id="PIRSF000137">
    <property type="entry name" value="Alcohol_oxidase"/>
    <property type="match status" value="1"/>
</dbReference>
<proteinExistence type="inferred from homology"/>
<gene>
    <name evidence="6" type="ORF">K505DRAFT_405992</name>
</gene>
<organism evidence="6 7">
    <name type="scientific">Melanomma pulvis-pyrius CBS 109.77</name>
    <dbReference type="NCBI Taxonomy" id="1314802"/>
    <lineage>
        <taxon>Eukaryota</taxon>
        <taxon>Fungi</taxon>
        <taxon>Dikarya</taxon>
        <taxon>Ascomycota</taxon>
        <taxon>Pezizomycotina</taxon>
        <taxon>Dothideomycetes</taxon>
        <taxon>Pleosporomycetidae</taxon>
        <taxon>Pleosporales</taxon>
        <taxon>Melanommataceae</taxon>
        <taxon>Melanomma</taxon>
    </lineage>
</organism>
<dbReference type="GO" id="GO:0016614">
    <property type="term" value="F:oxidoreductase activity, acting on CH-OH group of donors"/>
    <property type="evidence" value="ECO:0007669"/>
    <property type="project" value="InterPro"/>
</dbReference>
<feature type="signal peptide" evidence="3">
    <location>
        <begin position="1"/>
        <end position="19"/>
    </location>
</feature>
<dbReference type="InterPro" id="IPR036188">
    <property type="entry name" value="FAD/NAD-bd_sf"/>
</dbReference>
<dbReference type="Gene3D" id="3.50.50.60">
    <property type="entry name" value="FAD/NAD(P)-binding domain"/>
    <property type="match status" value="1"/>
</dbReference>
<sequence>MLLQQALLSVAACASLAAAVDLTGYEYVVVGSGAGGGPLAARLAIAGHKTLLIEAGDDQGANINYTVPSYSARSSEDENLAWNFFVRHYADEERQAKDFKTTYETSDGGEYTGLSPPQGSTMKGTLYPRTGTLGGCTAHNALIALYPHESDFEYISTLTGDASWSPASMREYFVKMEKNQYLAPLAAGHGYDGWLETETAPLNIVLQDDKFLSLLSGGAFALGNATDAVINLGTLIAGDANADLPTRDSTDAYYQIPLSTNDAHRTGAREFIVAVLDATNEDGSKRYPLDVRTDCFVTKITFDESVTPPRATGVEFLDGKYLYKASPKSKSAGTGTPGTATASREVIVAGGVYNSPQLLKLSGVGPAEELKKFGIPIISDLPGVGTNLQDHYEITVQGTVPDNFTSLEGCTFDGSEADKCLERWENPVAGDHGLYSSPGLAAAMFYKSTATANDEYDIFVFGGPVNFRGYFPQYSTNATARHDMFSWAILKAHPRNTAGAVTLRSADPLDMPDIVFNYFDTGVDDSSADLQALYEAVGIARDSFARQVVPVTEVLPGADVTSPEAIKDYVKNTAWGHHASSTCPIGADDDPMAVLDSSFRVRGTAGLRVVDASVYPRIPGTFTAVSTYMVAEKAADVILSQFKSNVTTLPLRVNRHYHCHHCYIIIIIPVIPRDPRDPKPGGLP</sequence>
<evidence type="ECO:0000256" key="1">
    <source>
        <dbReference type="ARBA" id="ARBA00010790"/>
    </source>
</evidence>
<name>A0A6A6XLJ8_9PLEO</name>
<evidence type="ECO:0000259" key="4">
    <source>
        <dbReference type="Pfam" id="PF00732"/>
    </source>
</evidence>
<dbReference type="InterPro" id="IPR012132">
    <property type="entry name" value="GMC_OxRdtase"/>
</dbReference>
<dbReference type="EMBL" id="MU001815">
    <property type="protein sequence ID" value="KAF2797094.1"/>
    <property type="molecule type" value="Genomic_DNA"/>
</dbReference>
<feature type="chain" id="PRO_5025376529" evidence="3">
    <location>
        <begin position="20"/>
        <end position="684"/>
    </location>
</feature>
<evidence type="ECO:0000313" key="7">
    <source>
        <dbReference type="Proteomes" id="UP000799757"/>
    </source>
</evidence>
<feature type="domain" description="Glucose-methanol-choline oxidoreductase N-terminal" evidence="4">
    <location>
        <begin position="125"/>
        <end position="392"/>
    </location>
</feature>
<keyword evidence="2" id="KW-0274">FAD</keyword>
<feature type="domain" description="Glucose-methanol-choline oxidoreductase C-terminal" evidence="5">
    <location>
        <begin position="497"/>
        <end position="631"/>
    </location>
</feature>
<dbReference type="PANTHER" id="PTHR11552">
    <property type="entry name" value="GLUCOSE-METHANOL-CHOLINE GMC OXIDOREDUCTASE"/>
    <property type="match status" value="1"/>
</dbReference>
<accession>A0A6A6XLJ8</accession>
<evidence type="ECO:0000256" key="3">
    <source>
        <dbReference type="SAM" id="SignalP"/>
    </source>
</evidence>
<evidence type="ECO:0000313" key="6">
    <source>
        <dbReference type="EMBL" id="KAF2797094.1"/>
    </source>
</evidence>
<dbReference type="Pfam" id="PF05199">
    <property type="entry name" value="GMC_oxred_C"/>
    <property type="match status" value="1"/>
</dbReference>
<protein>
    <submittedName>
        <fullName evidence="6">GMC oxidoreductase</fullName>
    </submittedName>
</protein>
<evidence type="ECO:0000259" key="5">
    <source>
        <dbReference type="Pfam" id="PF05199"/>
    </source>
</evidence>
<evidence type="ECO:0000256" key="2">
    <source>
        <dbReference type="PIRSR" id="PIRSR000137-2"/>
    </source>
</evidence>
<dbReference type="AlphaFoldDB" id="A0A6A6XLJ8"/>
<dbReference type="Pfam" id="PF00732">
    <property type="entry name" value="GMC_oxred_N"/>
    <property type="match status" value="1"/>
</dbReference>
<dbReference type="Proteomes" id="UP000799757">
    <property type="component" value="Unassembled WGS sequence"/>
</dbReference>
<feature type="binding site" evidence="2">
    <location>
        <position position="297"/>
    </location>
    <ligand>
        <name>FAD</name>
        <dbReference type="ChEBI" id="CHEBI:57692"/>
    </ligand>
</feature>
<dbReference type="InterPro" id="IPR000172">
    <property type="entry name" value="GMC_OxRdtase_N"/>
</dbReference>
<dbReference type="GO" id="GO:0050660">
    <property type="term" value="F:flavin adenine dinucleotide binding"/>
    <property type="evidence" value="ECO:0007669"/>
    <property type="project" value="InterPro"/>
</dbReference>
<keyword evidence="3" id="KW-0732">Signal</keyword>
<dbReference type="OrthoDB" id="269227at2759"/>
<keyword evidence="7" id="KW-1185">Reference proteome</keyword>
<comment type="cofactor">
    <cofactor evidence="2">
        <name>FAD</name>
        <dbReference type="ChEBI" id="CHEBI:57692"/>
    </cofactor>
</comment>
<dbReference type="SUPFAM" id="SSF51905">
    <property type="entry name" value="FAD/NAD(P)-binding domain"/>
    <property type="match status" value="1"/>
</dbReference>
<keyword evidence="2" id="KW-0285">Flavoprotein</keyword>
<comment type="similarity">
    <text evidence="1">Belongs to the GMC oxidoreductase family.</text>
</comment>
<dbReference type="Gene3D" id="3.30.560.10">
    <property type="entry name" value="Glucose Oxidase, domain 3"/>
    <property type="match status" value="1"/>
</dbReference>
<reference evidence="6" key="1">
    <citation type="journal article" date="2020" name="Stud. Mycol.">
        <title>101 Dothideomycetes genomes: a test case for predicting lifestyles and emergence of pathogens.</title>
        <authorList>
            <person name="Haridas S."/>
            <person name="Albert R."/>
            <person name="Binder M."/>
            <person name="Bloem J."/>
            <person name="Labutti K."/>
            <person name="Salamov A."/>
            <person name="Andreopoulos B."/>
            <person name="Baker S."/>
            <person name="Barry K."/>
            <person name="Bills G."/>
            <person name="Bluhm B."/>
            <person name="Cannon C."/>
            <person name="Castanera R."/>
            <person name="Culley D."/>
            <person name="Daum C."/>
            <person name="Ezra D."/>
            <person name="Gonzalez J."/>
            <person name="Henrissat B."/>
            <person name="Kuo A."/>
            <person name="Liang C."/>
            <person name="Lipzen A."/>
            <person name="Lutzoni F."/>
            <person name="Magnuson J."/>
            <person name="Mondo S."/>
            <person name="Nolan M."/>
            <person name="Ohm R."/>
            <person name="Pangilinan J."/>
            <person name="Park H.-J."/>
            <person name="Ramirez L."/>
            <person name="Alfaro M."/>
            <person name="Sun H."/>
            <person name="Tritt A."/>
            <person name="Yoshinaga Y."/>
            <person name="Zwiers L.-H."/>
            <person name="Turgeon B."/>
            <person name="Goodwin S."/>
            <person name="Spatafora J."/>
            <person name="Crous P."/>
            <person name="Grigoriev I."/>
        </authorList>
    </citation>
    <scope>NUCLEOTIDE SEQUENCE</scope>
    <source>
        <strain evidence="6">CBS 109.77</strain>
    </source>
</reference>